<proteinExistence type="predicted"/>
<comment type="caution">
    <text evidence="1">The sequence shown here is derived from an EMBL/GenBank/DDBJ whole genome shotgun (WGS) entry which is preliminary data.</text>
</comment>
<organism evidence="1 2">
    <name type="scientific">Lepraria finkii</name>
    <dbReference type="NCBI Taxonomy" id="1340010"/>
    <lineage>
        <taxon>Eukaryota</taxon>
        <taxon>Fungi</taxon>
        <taxon>Dikarya</taxon>
        <taxon>Ascomycota</taxon>
        <taxon>Pezizomycotina</taxon>
        <taxon>Lecanoromycetes</taxon>
        <taxon>OSLEUM clade</taxon>
        <taxon>Lecanoromycetidae</taxon>
        <taxon>Lecanorales</taxon>
        <taxon>Lecanorineae</taxon>
        <taxon>Stereocaulaceae</taxon>
        <taxon>Lepraria</taxon>
    </lineage>
</organism>
<evidence type="ECO:0000313" key="1">
    <source>
        <dbReference type="EMBL" id="KAL2057062.1"/>
    </source>
</evidence>
<protein>
    <submittedName>
        <fullName evidence="1">Uncharacterized protein</fullName>
    </submittedName>
</protein>
<dbReference type="EMBL" id="JBHFEH010000006">
    <property type="protein sequence ID" value="KAL2057062.1"/>
    <property type="molecule type" value="Genomic_DNA"/>
</dbReference>
<reference evidence="1 2" key="1">
    <citation type="submission" date="2024-09" db="EMBL/GenBank/DDBJ databases">
        <title>Rethinking Asexuality: The Enigmatic Case of Functional Sexual Genes in Lepraria (Stereocaulaceae).</title>
        <authorList>
            <person name="Doellman M."/>
            <person name="Sun Y."/>
            <person name="Barcenas-Pena A."/>
            <person name="Lumbsch H.T."/>
            <person name="Grewe F."/>
        </authorList>
    </citation>
    <scope>NUCLEOTIDE SEQUENCE [LARGE SCALE GENOMIC DNA]</scope>
    <source>
        <strain evidence="1 2">Grewe 0041</strain>
    </source>
</reference>
<sequence>MWHLSAESRQRRFYHGRLEEAYCRGVSQAIDHRLFSLQGPKDDITLKFVEGSNGDTWLKEISTFDAYQGKQNELAFFDMVADGDIRHGYSPALADEFLRSSACSQRSGGPAFTSPRHPTLRWLDE</sequence>
<accession>A0ABR4BI17</accession>
<keyword evidence="2" id="KW-1185">Reference proteome</keyword>
<dbReference type="Proteomes" id="UP001590951">
    <property type="component" value="Unassembled WGS sequence"/>
</dbReference>
<gene>
    <name evidence="1" type="ORF">ABVK25_002801</name>
</gene>
<name>A0ABR4BI17_9LECA</name>
<evidence type="ECO:0000313" key="2">
    <source>
        <dbReference type="Proteomes" id="UP001590951"/>
    </source>
</evidence>